<feature type="compositionally biased region" description="Polar residues" evidence="1">
    <location>
        <begin position="92"/>
        <end position="104"/>
    </location>
</feature>
<protein>
    <submittedName>
        <fullName evidence="2">Uncharacterized protein</fullName>
    </submittedName>
</protein>
<name>A0ABD3X8K0_SINWO</name>
<evidence type="ECO:0000313" key="3">
    <source>
        <dbReference type="Proteomes" id="UP001634394"/>
    </source>
</evidence>
<feature type="region of interest" description="Disordered" evidence="1">
    <location>
        <begin position="119"/>
        <end position="144"/>
    </location>
</feature>
<feature type="compositionally biased region" description="Polar residues" evidence="1">
    <location>
        <begin position="119"/>
        <end position="134"/>
    </location>
</feature>
<comment type="caution">
    <text evidence="2">The sequence shown here is derived from an EMBL/GenBank/DDBJ whole genome shotgun (WGS) entry which is preliminary data.</text>
</comment>
<reference evidence="2 3" key="1">
    <citation type="submission" date="2024-11" db="EMBL/GenBank/DDBJ databases">
        <title>Chromosome-level genome assembly of the freshwater bivalve Anodonta woodiana.</title>
        <authorList>
            <person name="Chen X."/>
        </authorList>
    </citation>
    <scope>NUCLEOTIDE SEQUENCE [LARGE SCALE GENOMIC DNA]</scope>
    <source>
        <strain evidence="2">MN2024</strain>
        <tissue evidence="2">Gills</tissue>
    </source>
</reference>
<feature type="compositionally biased region" description="Polar residues" evidence="1">
    <location>
        <begin position="15"/>
        <end position="29"/>
    </location>
</feature>
<evidence type="ECO:0000256" key="1">
    <source>
        <dbReference type="SAM" id="MobiDB-lite"/>
    </source>
</evidence>
<dbReference type="EMBL" id="JBJQND010000003">
    <property type="protein sequence ID" value="KAL3882440.1"/>
    <property type="molecule type" value="Genomic_DNA"/>
</dbReference>
<keyword evidence="3" id="KW-1185">Reference proteome</keyword>
<evidence type="ECO:0000313" key="2">
    <source>
        <dbReference type="EMBL" id="KAL3882440.1"/>
    </source>
</evidence>
<feature type="region of interest" description="Disordered" evidence="1">
    <location>
        <begin position="85"/>
        <end position="104"/>
    </location>
</feature>
<proteinExistence type="predicted"/>
<dbReference type="AlphaFoldDB" id="A0ABD3X8K0"/>
<feature type="non-terminal residue" evidence="2">
    <location>
        <position position="1"/>
    </location>
</feature>
<organism evidence="2 3">
    <name type="scientific">Sinanodonta woodiana</name>
    <name type="common">Chinese pond mussel</name>
    <name type="synonym">Anodonta woodiana</name>
    <dbReference type="NCBI Taxonomy" id="1069815"/>
    <lineage>
        <taxon>Eukaryota</taxon>
        <taxon>Metazoa</taxon>
        <taxon>Spiralia</taxon>
        <taxon>Lophotrochozoa</taxon>
        <taxon>Mollusca</taxon>
        <taxon>Bivalvia</taxon>
        <taxon>Autobranchia</taxon>
        <taxon>Heteroconchia</taxon>
        <taxon>Palaeoheterodonta</taxon>
        <taxon>Unionida</taxon>
        <taxon>Unionoidea</taxon>
        <taxon>Unionidae</taxon>
        <taxon>Unioninae</taxon>
        <taxon>Sinanodonta</taxon>
    </lineage>
</organism>
<gene>
    <name evidence="2" type="ORF">ACJMK2_028779</name>
</gene>
<dbReference type="Proteomes" id="UP001634394">
    <property type="component" value="Unassembled WGS sequence"/>
</dbReference>
<sequence>ISHTTEARTPVSAMKTPQRSSLKSTATANSAMKKRKVFFCKDSSSGCESSSSELMEVEEDVIENRMIVEKANPLLFRPSPCIRTEEMKSPGAASSSKPMKHFTNQKPRSWLVEMEKENINSANGNLRKTPTRTTGKFFKSSPKHRMKKEKEDLSWFEMDSIFGFGPED</sequence>
<feature type="region of interest" description="Disordered" evidence="1">
    <location>
        <begin position="1"/>
        <end position="29"/>
    </location>
</feature>
<accession>A0ABD3X8K0</accession>